<gene>
    <name evidence="3" type="ORF">UE46_00795</name>
</gene>
<evidence type="ECO:0000313" key="4">
    <source>
        <dbReference type="Proteomes" id="UP000223060"/>
    </source>
</evidence>
<dbReference type="Proteomes" id="UP000223060">
    <property type="component" value="Chromosome"/>
</dbReference>
<dbReference type="InterPro" id="IPR013783">
    <property type="entry name" value="Ig-like_fold"/>
</dbReference>
<dbReference type="Gene3D" id="2.60.40.10">
    <property type="entry name" value="Immunoglobulins"/>
    <property type="match status" value="1"/>
</dbReference>
<keyword evidence="4" id="KW-1185">Reference proteome</keyword>
<dbReference type="KEGG" id="lwi:UE46_00795"/>
<dbReference type="AlphaFoldDB" id="A0A1S7FQS4"/>
<dbReference type="Pfam" id="PF17936">
    <property type="entry name" value="Big_6"/>
    <property type="match status" value="1"/>
</dbReference>
<proteinExistence type="predicted"/>
<dbReference type="InterPro" id="IPR041498">
    <property type="entry name" value="Big_6"/>
</dbReference>
<evidence type="ECO:0000256" key="1">
    <source>
        <dbReference type="SAM" id="SignalP"/>
    </source>
</evidence>
<sequence length="935" mass="100941">MKKKIVAIALTIMMPAPMFAGVAQAEVIKEPMKVSQTLKTGAMLGATIQTKNLFKDASFTLFGNQGNQGWLYSQAGLFDNSLALSRNMVATGDEYKVTNPIDYQVYVKPLQIENEAAIQIRDVTDNTGKVNSSFGQQMSGLVVGKSYTVSADYRVASSNITDGKNELYFSVGKLTGDGLKTDKSLENTSVTIANDDTTWKHYSKTFTATATTQLIAFGQFPNSTDAGQQLVTQYKNLQLVDADQTPPEAPTASKVYPTSNTVTGKTEAGAKISVKVNGTEIGTTTANGSGDYIVTIPVQPKDTVLEITAQDASGNISDVIKVTVKEEVFAVAKPQTMILGTDISKMDPKTFLQDIKNDGTNMTIAFGNKASTGTVGTANTEVKVTDNTTQVTQTILVPTTIEYGDTIFASGIETSGSSRRGVSAITIHHGANPYLTNTVARYEYYSYIRIHSYFPSTYVGTKVSKVTDDHILGTPYFAKSANGTDTVDSFVNNYGTPEVEYGDVLEFYHAEGKAWIEKAGEAEHFDATNTTGSGTTYYEITPDGYKQVLKNNITTKSKTINTGETVQASDFVTLPAGSNLSVADTFIQAPNVSKVGTSTVEVEVDEQLNSGKYLKRTFTSTITVKDTIAPTADTITQTLDKGAAIPAASTFLTNVHDNADADVADNISISYVTPPTTATIGVRTAQIAIQDKAGNKTIKNVTYSVKDENTKIQDNYMLHSGDAQLNTSDLEGKTSEQVATLLRQQAKVQGWDMTSGADLTNQVTLESPVPTTSGTYTLTYKLGTATATSHVEIKDNTTFGFTETPSALGFNTTEIKSSETTIDREKTDWNVGVTDARNNGDQWAVTATVNGPFENMTDPTAKKLTNAFTFTKGTTETRIIDNQAFTIYEGKSDTETNKNIQWEKDQGLRMKVNTTGVKADEDYQTSITWTLNDTP</sequence>
<evidence type="ECO:0000313" key="3">
    <source>
        <dbReference type="EMBL" id="AQY49740.1"/>
    </source>
</evidence>
<dbReference type="RefSeq" id="WP_118907339.1">
    <property type="nucleotide sequence ID" value="NZ_CP011102.1"/>
</dbReference>
<dbReference type="EMBL" id="CP011102">
    <property type="protein sequence ID" value="AQY49740.1"/>
    <property type="molecule type" value="Genomic_DNA"/>
</dbReference>
<evidence type="ECO:0000259" key="2">
    <source>
        <dbReference type="Pfam" id="PF17936"/>
    </source>
</evidence>
<reference evidence="4" key="1">
    <citation type="submission" date="2015-03" db="EMBL/GenBank/DDBJ databases">
        <authorList>
            <person name="Ferrari E."/>
            <person name="Walter M.C."/>
            <person name="Huptas C."/>
            <person name="Scherer S."/>
            <person name="Mueller-Herbst S."/>
        </authorList>
    </citation>
    <scope>NUCLEOTIDE SEQUENCE [LARGE SCALE GENOMIC DNA]</scope>
    <source>
        <strain evidence="4">LWP01</strain>
    </source>
</reference>
<accession>A0A1S7FQS4</accession>
<keyword evidence="1" id="KW-0732">Signal</keyword>
<organism evidence="3 4">
    <name type="scientific">Listeria weihenstephanensis</name>
    <dbReference type="NCBI Taxonomy" id="1006155"/>
    <lineage>
        <taxon>Bacteria</taxon>
        <taxon>Bacillati</taxon>
        <taxon>Bacillota</taxon>
        <taxon>Bacilli</taxon>
        <taxon>Bacillales</taxon>
        <taxon>Listeriaceae</taxon>
        <taxon>Listeria</taxon>
    </lineage>
</organism>
<feature type="domain" description="Bacterial Ig" evidence="2">
    <location>
        <begin position="247"/>
        <end position="325"/>
    </location>
</feature>
<dbReference type="Gene3D" id="2.60.40.3600">
    <property type="match status" value="1"/>
</dbReference>
<name>A0A1S7FQS4_9LIST</name>
<feature type="signal peptide" evidence="1">
    <location>
        <begin position="1"/>
        <end position="20"/>
    </location>
</feature>
<protein>
    <recommendedName>
        <fullName evidence="2">Bacterial Ig domain-containing protein</fullName>
    </recommendedName>
</protein>
<feature type="chain" id="PRO_5038989121" description="Bacterial Ig domain-containing protein" evidence="1">
    <location>
        <begin position="21"/>
        <end position="935"/>
    </location>
</feature>